<dbReference type="PROSITE" id="PS51384">
    <property type="entry name" value="FAD_FR"/>
    <property type="match status" value="1"/>
</dbReference>
<dbReference type="EMBL" id="BJLJ01000001">
    <property type="protein sequence ID" value="GEA66093.1"/>
    <property type="molecule type" value="Genomic_DNA"/>
</dbReference>
<dbReference type="Proteomes" id="UP000317717">
    <property type="component" value="Unassembled WGS sequence"/>
</dbReference>
<gene>
    <name evidence="3" type="primary">bauF</name>
    <name evidence="3" type="ORF">PA3_02510</name>
</gene>
<dbReference type="InterPro" id="IPR039261">
    <property type="entry name" value="FNR_nucleotide-bd"/>
</dbReference>
<dbReference type="InterPro" id="IPR013113">
    <property type="entry name" value="SIP_FAD-bd"/>
</dbReference>
<dbReference type="SUPFAM" id="SSF63380">
    <property type="entry name" value="Riboflavin synthase domain-like"/>
    <property type="match status" value="1"/>
</dbReference>
<reference evidence="3 4" key="1">
    <citation type="submission" date="2019-06" db="EMBL/GenBank/DDBJ databases">
        <title>Whole genome shotgun sequence of Acinetobacter pittii NBRC 110514.</title>
        <authorList>
            <person name="Hosoyama A."/>
            <person name="Uohara A."/>
            <person name="Ohji S."/>
            <person name="Ichikawa N."/>
        </authorList>
    </citation>
    <scope>NUCLEOTIDE SEQUENCE [LARGE SCALE GENOMIC DNA]</scope>
    <source>
        <strain evidence="3 4">NBRC 110514</strain>
    </source>
</reference>
<dbReference type="InterPro" id="IPR007037">
    <property type="entry name" value="SIP_rossman_dom"/>
</dbReference>
<name>A0A4Y3J2U1_ACIPI</name>
<feature type="domain" description="FAD-binding FR-type" evidence="2">
    <location>
        <begin position="48"/>
        <end position="154"/>
    </location>
</feature>
<accession>A0A4Y3J2U1</accession>
<dbReference type="InterPro" id="IPR039374">
    <property type="entry name" value="SIP_fam"/>
</dbReference>
<dbReference type="InterPro" id="IPR017938">
    <property type="entry name" value="Riboflavin_synthase-like_b-brl"/>
</dbReference>
<protein>
    <submittedName>
        <fullName evidence="3">Siderophore-interacting protein</fullName>
    </submittedName>
</protein>
<evidence type="ECO:0000313" key="4">
    <source>
        <dbReference type="Proteomes" id="UP000317717"/>
    </source>
</evidence>
<organism evidence="3 4">
    <name type="scientific">Acinetobacter pittii</name>
    <name type="common">Acinetobacter genomosp. 3</name>
    <dbReference type="NCBI Taxonomy" id="48296"/>
    <lineage>
        <taxon>Bacteria</taxon>
        <taxon>Pseudomonadati</taxon>
        <taxon>Pseudomonadota</taxon>
        <taxon>Gammaproteobacteria</taxon>
        <taxon>Moraxellales</taxon>
        <taxon>Moraxellaceae</taxon>
        <taxon>Acinetobacter</taxon>
        <taxon>Acinetobacter calcoaceticus/baumannii complex</taxon>
    </lineage>
</organism>
<sequence length="309" mass="35566">MNRETTSISIITLYSNHEAWVICMTKIAEKSKQEYGDLLKEKDHLQDMEQLEMTIVSIHTPYPSIVRIQGKINTLQPELWQAPNLAIRLIVGNPPEGQPISRVYTVRSFNPVNAQIEIDFVKHEDLSPAMEWLNSAKVGTKIGLIGPRPHFIPNFIHKKHVVMFADDTAIPALYSILNEWENGVSADIFIESFEKDIASQLPHHDHVKIHSFHKEHHTPQKGLLLKAAFALKTYENITIWAACERKEARALRQFFLEDKQFNKNDVRIAGYWRDGVSSSELDILRAQHYQKHIQQGKTLNEYDDLDLAN</sequence>
<dbReference type="InterPro" id="IPR017927">
    <property type="entry name" value="FAD-bd_FR_type"/>
</dbReference>
<comment type="similarity">
    <text evidence="1">Belongs to the SIP oxidoreductase family.</text>
</comment>
<dbReference type="Pfam" id="PF08021">
    <property type="entry name" value="FAD_binding_9"/>
    <property type="match status" value="1"/>
</dbReference>
<evidence type="ECO:0000313" key="3">
    <source>
        <dbReference type="EMBL" id="GEA66093.1"/>
    </source>
</evidence>
<comment type="caution">
    <text evidence="3">The sequence shown here is derived from an EMBL/GenBank/DDBJ whole genome shotgun (WGS) entry which is preliminary data.</text>
</comment>
<dbReference type="CDD" id="cd06193">
    <property type="entry name" value="siderophore_interacting"/>
    <property type="match status" value="1"/>
</dbReference>
<evidence type="ECO:0000259" key="2">
    <source>
        <dbReference type="PROSITE" id="PS51384"/>
    </source>
</evidence>
<proteinExistence type="inferred from homology"/>
<dbReference type="PANTHER" id="PTHR30157">
    <property type="entry name" value="FERRIC REDUCTASE, NADPH-DEPENDENT"/>
    <property type="match status" value="1"/>
</dbReference>
<dbReference type="Gene3D" id="2.40.30.10">
    <property type="entry name" value="Translation factors"/>
    <property type="match status" value="1"/>
</dbReference>
<evidence type="ECO:0000256" key="1">
    <source>
        <dbReference type="ARBA" id="ARBA00035644"/>
    </source>
</evidence>
<dbReference type="Pfam" id="PF04954">
    <property type="entry name" value="SIP"/>
    <property type="match status" value="1"/>
</dbReference>
<dbReference type="GO" id="GO:0016491">
    <property type="term" value="F:oxidoreductase activity"/>
    <property type="evidence" value="ECO:0007669"/>
    <property type="project" value="InterPro"/>
</dbReference>
<dbReference type="Gene3D" id="3.40.50.80">
    <property type="entry name" value="Nucleotide-binding domain of ferredoxin-NADP reductase (FNR) module"/>
    <property type="match status" value="1"/>
</dbReference>
<dbReference type="AlphaFoldDB" id="A0A4Y3J2U1"/>
<dbReference type="PANTHER" id="PTHR30157:SF0">
    <property type="entry name" value="NADPH-DEPENDENT FERRIC-CHELATE REDUCTASE"/>
    <property type="match status" value="1"/>
</dbReference>